<dbReference type="EMBL" id="CP063989">
    <property type="protein sequence ID" value="QPL05496.1"/>
    <property type="molecule type" value="Genomic_DNA"/>
</dbReference>
<dbReference type="InterPro" id="IPR038461">
    <property type="entry name" value="Schlafen_AlbA_2_dom_sf"/>
</dbReference>
<dbReference type="Gene3D" id="1.10.10.10">
    <property type="entry name" value="Winged helix-like DNA-binding domain superfamily/Winged helix DNA-binding domain"/>
    <property type="match status" value="1"/>
</dbReference>
<organism evidence="2 3">
    <name type="scientific">Actinomyces respiraculi</name>
    <dbReference type="NCBI Taxonomy" id="2744574"/>
    <lineage>
        <taxon>Bacteria</taxon>
        <taxon>Bacillati</taxon>
        <taxon>Actinomycetota</taxon>
        <taxon>Actinomycetes</taxon>
        <taxon>Actinomycetales</taxon>
        <taxon>Actinomycetaceae</taxon>
        <taxon>Actinomyces</taxon>
    </lineage>
</organism>
<evidence type="ECO:0000259" key="1">
    <source>
        <dbReference type="Pfam" id="PF04326"/>
    </source>
</evidence>
<protein>
    <submittedName>
        <fullName evidence="2">Putative DNA binding domain-containing protein</fullName>
    </submittedName>
</protein>
<dbReference type="AlphaFoldDB" id="A0A7T0PVP2"/>
<dbReference type="Gene3D" id="3.30.565.60">
    <property type="match status" value="1"/>
</dbReference>
<dbReference type="InterPro" id="IPR011991">
    <property type="entry name" value="ArsR-like_HTH"/>
</dbReference>
<dbReference type="InterPro" id="IPR038475">
    <property type="entry name" value="RecG_C_sf"/>
</dbReference>
<feature type="domain" description="Schlafen AlbA-2" evidence="1">
    <location>
        <begin position="5"/>
        <end position="116"/>
    </location>
</feature>
<dbReference type="Pfam" id="PF04326">
    <property type="entry name" value="SLFN_AlbA_2"/>
    <property type="match status" value="1"/>
</dbReference>
<reference evidence="2 3" key="1">
    <citation type="submission" date="2020-11" db="EMBL/GenBank/DDBJ databases">
        <title>Actinomyces sp. ZJ750.</title>
        <authorList>
            <person name="Zhou J."/>
        </authorList>
    </citation>
    <scope>NUCLEOTIDE SEQUENCE [LARGE SCALE GENOMIC DNA]</scope>
    <source>
        <strain evidence="2 3">ZJ750</strain>
    </source>
</reference>
<accession>A0A7T0PVP2</accession>
<evidence type="ECO:0000313" key="2">
    <source>
        <dbReference type="EMBL" id="QPL05496.1"/>
    </source>
</evidence>
<dbReference type="InterPro" id="IPR007421">
    <property type="entry name" value="Schlafen_AlbA_2_dom"/>
</dbReference>
<dbReference type="RefSeq" id="WP_166857560.1">
    <property type="nucleotide sequence ID" value="NZ_CP063989.1"/>
</dbReference>
<evidence type="ECO:0000313" key="3">
    <source>
        <dbReference type="Proteomes" id="UP000594637"/>
    </source>
</evidence>
<dbReference type="SUPFAM" id="SSF46785">
    <property type="entry name" value="Winged helix' DNA-binding domain"/>
    <property type="match status" value="1"/>
</dbReference>
<dbReference type="Gene3D" id="3.30.950.30">
    <property type="entry name" value="Schlafen, AAA domain"/>
    <property type="match status" value="1"/>
</dbReference>
<dbReference type="Pfam" id="PF13749">
    <property type="entry name" value="HATPase_c_4"/>
    <property type="match status" value="1"/>
</dbReference>
<dbReference type="Pfam" id="PF25212">
    <property type="entry name" value="HVO_A0114"/>
    <property type="match status" value="1"/>
</dbReference>
<dbReference type="InterPro" id="IPR036388">
    <property type="entry name" value="WH-like_DNA-bd_sf"/>
</dbReference>
<sequence>MARGISESVSAFANTDGGVIILGLDESAGFASVPDLDVPALVNGLRVGLSRALGESPKVQPVPDYELARGSVDDHDVLVLTIHPLRAEPGIAMPCFVYDQGVERGSYRRADDADVRLTPYEGYLLRTQNQMDSTDREVVPGATLADLSKESVARTLDVLRAGRSHALEGIAPDDVAAALARINVLTRDGEVTLAGYLALGAYPQQEYPQLTVDVAVHPGLDTSQDPSIRFIDRQNCDGPLPRMIQDAVAAVLRNLRVHRVVDGTGGRDVAELPEEVLREAITNAVMHRDYSHWVRGQQVAVDVYPDWVEVSSPGGFWGDKTKDNVADGRSQARNQVLVRLLSLVPLDGHSTVAEQQGSGVLRMVVAMRQQGLDAPDYSASTVDHVVVRLDRFGSLAPQADAGPNELPDAAGRRSAMRVISEARREILRVLRTDEPRSIHEVSEMTGRSVGYVRPLLRDLVERGLVEATAPPQSRRRKYLIAH</sequence>
<dbReference type="PANTHER" id="PTHR30595">
    <property type="entry name" value="GLPR-RELATED TRANSCRIPTIONAL REPRESSOR"/>
    <property type="match status" value="1"/>
</dbReference>
<dbReference type="KEGG" id="arep:ID810_00370"/>
<dbReference type="Proteomes" id="UP000594637">
    <property type="component" value="Chromosome"/>
</dbReference>
<gene>
    <name evidence="2" type="ORF">ID810_00370</name>
</gene>
<dbReference type="CDD" id="cd00090">
    <property type="entry name" value="HTH_ARSR"/>
    <property type="match status" value="1"/>
</dbReference>
<dbReference type="InterPro" id="IPR036390">
    <property type="entry name" value="WH_DNA-bd_sf"/>
</dbReference>
<proteinExistence type="predicted"/>
<keyword evidence="3" id="KW-1185">Reference proteome</keyword>
<name>A0A7T0PVP2_9ACTO</name>
<dbReference type="PANTHER" id="PTHR30595:SF6">
    <property type="entry name" value="SCHLAFEN ALBA-2 DOMAIN-CONTAINING PROTEIN"/>
    <property type="match status" value="1"/>
</dbReference>